<dbReference type="SUPFAM" id="SSF88946">
    <property type="entry name" value="Sigma2 domain of RNA polymerase sigma factors"/>
    <property type="match status" value="1"/>
</dbReference>
<keyword evidence="5" id="KW-1185">Reference proteome</keyword>
<dbReference type="Pfam" id="PF04297">
    <property type="entry name" value="UPF0122"/>
    <property type="match status" value="1"/>
</dbReference>
<comment type="function">
    <text evidence="2">Might take part in the signal recognition particle (SRP) pathway. This is inferred from the conservation of its genetic proximity to ftsY/ffh. May be a regulatory protein.</text>
</comment>
<dbReference type="InterPro" id="IPR007627">
    <property type="entry name" value="RNA_pol_sigma70_r2"/>
</dbReference>
<evidence type="ECO:0000313" key="4">
    <source>
        <dbReference type="EMBL" id="MRG87641.1"/>
    </source>
</evidence>
<dbReference type="NCBIfam" id="TIGR02937">
    <property type="entry name" value="sigma70-ECF"/>
    <property type="match status" value="1"/>
</dbReference>
<dbReference type="GO" id="GO:0003700">
    <property type="term" value="F:DNA-binding transcription factor activity"/>
    <property type="evidence" value="ECO:0007669"/>
    <property type="project" value="InterPro"/>
</dbReference>
<dbReference type="Gene3D" id="1.10.10.10">
    <property type="entry name" value="Winged helix-like DNA-binding domain superfamily/Winged helix DNA-binding domain"/>
    <property type="match status" value="1"/>
</dbReference>
<dbReference type="AlphaFoldDB" id="A0A6G1X9E7"/>
<evidence type="ECO:0000256" key="1">
    <source>
        <dbReference type="ARBA" id="ARBA00008720"/>
    </source>
</evidence>
<dbReference type="InterPro" id="IPR007394">
    <property type="entry name" value="UPF0122"/>
</dbReference>
<dbReference type="InterPro" id="IPR036388">
    <property type="entry name" value="WH-like_DNA-bd_sf"/>
</dbReference>
<dbReference type="Gene3D" id="1.10.1740.10">
    <property type="match status" value="1"/>
</dbReference>
<evidence type="ECO:0000313" key="5">
    <source>
        <dbReference type="Proteomes" id="UP000480185"/>
    </source>
</evidence>
<evidence type="ECO:0000256" key="2">
    <source>
        <dbReference type="ARBA" id="ARBA00024764"/>
    </source>
</evidence>
<dbReference type="InterPro" id="IPR013325">
    <property type="entry name" value="RNA_pol_sigma_r2"/>
</dbReference>
<comment type="caution">
    <text evidence="4">The sequence shown here is derived from an EMBL/GenBank/DDBJ whole genome shotgun (WGS) entry which is preliminary data.</text>
</comment>
<dbReference type="Proteomes" id="UP000480185">
    <property type="component" value="Unassembled WGS sequence"/>
</dbReference>
<reference evidence="4 5" key="1">
    <citation type="submission" date="2019-11" db="EMBL/GenBank/DDBJ databases">
        <authorList>
            <person name="Li J."/>
        </authorList>
    </citation>
    <scope>NUCLEOTIDE SEQUENCE [LARGE SCALE GENOMIC DNA]</scope>
    <source>
        <strain evidence="4 5">J4</strain>
    </source>
</reference>
<dbReference type="InterPro" id="IPR014284">
    <property type="entry name" value="RNA_pol_sigma-70_dom"/>
</dbReference>
<comment type="similarity">
    <text evidence="1">Belongs to the UPF0122 family.</text>
</comment>
<evidence type="ECO:0000259" key="3">
    <source>
        <dbReference type="Pfam" id="PF04542"/>
    </source>
</evidence>
<dbReference type="Pfam" id="PF04542">
    <property type="entry name" value="Sigma70_r2"/>
    <property type="match status" value="1"/>
</dbReference>
<name>A0A6G1X9E7_9BACI</name>
<sequence length="167" mass="19929">MVVETSDFQEVINDHERIIYHLIQKYGIRDPQGEFYQEGLFALWRAYETYEEKQGKFSSYAYFLIQKALLSLIRARNHQKEKDEVYRAHQTIDMSQVSATLEMGFDPYLYDQIKEVLTDNEMKWFTLFIFEDLTIKKIANKEQVTKDAVKNWGRRAKGKIKKLLIND</sequence>
<dbReference type="GO" id="GO:0006352">
    <property type="term" value="P:DNA-templated transcription initiation"/>
    <property type="evidence" value="ECO:0007669"/>
    <property type="project" value="InterPro"/>
</dbReference>
<dbReference type="EMBL" id="WJNH01000010">
    <property type="protein sequence ID" value="MRG87641.1"/>
    <property type="molecule type" value="Genomic_DNA"/>
</dbReference>
<feature type="domain" description="RNA polymerase sigma-70 region 2" evidence="3">
    <location>
        <begin position="12"/>
        <end position="77"/>
    </location>
</feature>
<proteinExistence type="inferred from homology"/>
<dbReference type="SUPFAM" id="SSF88659">
    <property type="entry name" value="Sigma3 and sigma4 domains of RNA polymerase sigma factors"/>
    <property type="match status" value="1"/>
</dbReference>
<dbReference type="InterPro" id="IPR013324">
    <property type="entry name" value="RNA_pol_sigma_r3/r4-like"/>
</dbReference>
<protein>
    <submittedName>
        <fullName evidence="4">Sigma-70 family RNA polymerase sigma factor</fullName>
    </submittedName>
</protein>
<organism evidence="4 5">
    <name type="scientific">Salinibacillus xinjiangensis</name>
    <dbReference type="NCBI Taxonomy" id="1229268"/>
    <lineage>
        <taxon>Bacteria</taxon>
        <taxon>Bacillati</taxon>
        <taxon>Bacillota</taxon>
        <taxon>Bacilli</taxon>
        <taxon>Bacillales</taxon>
        <taxon>Bacillaceae</taxon>
        <taxon>Salinibacillus</taxon>
    </lineage>
</organism>
<accession>A0A6G1X9E7</accession>
<gene>
    <name evidence="4" type="ORF">GH754_15245</name>
</gene>